<keyword evidence="2" id="KW-1185">Reference proteome</keyword>
<protein>
    <recommendedName>
        <fullName evidence="3">Toxin-antitoxin system YwqK family antitoxin</fullName>
    </recommendedName>
</protein>
<dbReference type="Gene3D" id="3.90.930.1">
    <property type="match status" value="1"/>
</dbReference>
<dbReference type="SUPFAM" id="SSF82185">
    <property type="entry name" value="Histone H3 K4-specific methyltransferase SET7/9 N-terminal domain"/>
    <property type="match status" value="1"/>
</dbReference>
<evidence type="ECO:0008006" key="3">
    <source>
        <dbReference type="Google" id="ProtNLM"/>
    </source>
</evidence>
<dbReference type="RefSeq" id="WP_302035441.1">
    <property type="nucleotide sequence ID" value="NZ_JAUKPO010000001.1"/>
</dbReference>
<sequence length="158" mass="18483">MNDNKGFQYVEYDLNGIPIRMGEVYENGIKNGQWRNFDTQGRLSAILHYQHDTLQGMATYFHFDNPDIPLKEEGLLVNSKRNGIWVAFEQSGKNRWRRTMYSVYNAEEEVIAKILFHPNDKIAVEIYMDADGNPHYYKQFDKKGNLIFKGEELPLVAE</sequence>
<comment type="caution">
    <text evidence="1">The sequence shown here is derived from an EMBL/GenBank/DDBJ whole genome shotgun (WGS) entry which is preliminary data.</text>
</comment>
<proteinExistence type="predicted"/>
<organism evidence="1 2">
    <name type="scientific">Rhodocytophaga aerolata</name>
    <dbReference type="NCBI Taxonomy" id="455078"/>
    <lineage>
        <taxon>Bacteria</taxon>
        <taxon>Pseudomonadati</taxon>
        <taxon>Bacteroidota</taxon>
        <taxon>Cytophagia</taxon>
        <taxon>Cytophagales</taxon>
        <taxon>Rhodocytophagaceae</taxon>
        <taxon>Rhodocytophaga</taxon>
    </lineage>
</organism>
<gene>
    <name evidence="1" type="ORF">Q0590_00155</name>
</gene>
<reference evidence="1" key="1">
    <citation type="submission" date="2023-07" db="EMBL/GenBank/DDBJ databases">
        <title>The genome sequence of Rhodocytophaga aerolata KACC 12507.</title>
        <authorList>
            <person name="Zhang X."/>
        </authorList>
    </citation>
    <scope>NUCLEOTIDE SEQUENCE</scope>
    <source>
        <strain evidence="1">KACC 12507</strain>
    </source>
</reference>
<evidence type="ECO:0000313" key="2">
    <source>
        <dbReference type="Proteomes" id="UP001168528"/>
    </source>
</evidence>
<name>A0ABT8QXS5_9BACT</name>
<accession>A0ABT8QXS5</accession>
<dbReference type="EMBL" id="JAUKPO010000001">
    <property type="protein sequence ID" value="MDO1444636.1"/>
    <property type="molecule type" value="Genomic_DNA"/>
</dbReference>
<dbReference type="Proteomes" id="UP001168528">
    <property type="component" value="Unassembled WGS sequence"/>
</dbReference>
<evidence type="ECO:0000313" key="1">
    <source>
        <dbReference type="EMBL" id="MDO1444636.1"/>
    </source>
</evidence>